<reference evidence="11 12" key="1">
    <citation type="submission" date="2023-04" db="EMBL/GenBank/DDBJ databases">
        <title>A novel bacteria isolated from coastal sediment.</title>
        <authorList>
            <person name="Liu X.-J."/>
            <person name="Du Z.-J."/>
        </authorList>
    </citation>
    <scope>NUCLEOTIDE SEQUENCE [LARGE SCALE GENOMIC DNA]</scope>
    <source>
        <strain evidence="11 12">SDUM461003</strain>
    </source>
</reference>
<dbReference type="EMBL" id="JARXHW010000074">
    <property type="protein sequence ID" value="MDQ8209485.1"/>
    <property type="molecule type" value="Genomic_DNA"/>
</dbReference>
<evidence type="ECO:0000256" key="5">
    <source>
        <dbReference type="ARBA" id="ARBA00023136"/>
    </source>
</evidence>
<protein>
    <submittedName>
        <fullName evidence="11">MotA/TolQ/ExbB proton channel family protein</fullName>
    </submittedName>
</protein>
<feature type="transmembrane region" description="Helical" evidence="8">
    <location>
        <begin position="272"/>
        <end position="294"/>
    </location>
</feature>
<accession>A0ABU1AZD0</accession>
<feature type="transmembrane region" description="Helical" evidence="8">
    <location>
        <begin position="361"/>
        <end position="388"/>
    </location>
</feature>
<keyword evidence="3 8" id="KW-0812">Transmembrane</keyword>
<evidence type="ECO:0000313" key="11">
    <source>
        <dbReference type="EMBL" id="MDQ8209485.1"/>
    </source>
</evidence>
<comment type="subcellular location">
    <subcellularLocation>
        <location evidence="1">Cell membrane</location>
        <topology evidence="1">Multi-pass membrane protein</topology>
    </subcellularLocation>
    <subcellularLocation>
        <location evidence="6">Membrane</location>
        <topology evidence="6">Multi-pass membrane protein</topology>
    </subcellularLocation>
</comment>
<evidence type="ECO:0000256" key="4">
    <source>
        <dbReference type="ARBA" id="ARBA00022989"/>
    </source>
</evidence>
<evidence type="ECO:0000256" key="7">
    <source>
        <dbReference type="SAM" id="Coils"/>
    </source>
</evidence>
<feature type="signal peptide" evidence="9">
    <location>
        <begin position="1"/>
        <end position="20"/>
    </location>
</feature>
<organism evidence="11 12">
    <name type="scientific">Thalassobacterium maritimum</name>
    <dbReference type="NCBI Taxonomy" id="3041265"/>
    <lineage>
        <taxon>Bacteria</taxon>
        <taxon>Pseudomonadati</taxon>
        <taxon>Verrucomicrobiota</taxon>
        <taxon>Opitutia</taxon>
        <taxon>Puniceicoccales</taxon>
        <taxon>Coraliomargaritaceae</taxon>
        <taxon>Thalassobacterium</taxon>
    </lineage>
</organism>
<keyword evidence="2" id="KW-1003">Cell membrane</keyword>
<dbReference type="PIRSF" id="PIRSF037714">
    <property type="entry name" value="TolR"/>
    <property type="match status" value="1"/>
</dbReference>
<evidence type="ECO:0000259" key="10">
    <source>
        <dbReference type="Pfam" id="PF01618"/>
    </source>
</evidence>
<evidence type="ECO:0000256" key="8">
    <source>
        <dbReference type="SAM" id="Phobius"/>
    </source>
</evidence>
<dbReference type="Pfam" id="PF01618">
    <property type="entry name" value="MotA_ExbB"/>
    <property type="match status" value="1"/>
</dbReference>
<keyword evidence="9" id="KW-0732">Signal</keyword>
<evidence type="ECO:0000256" key="3">
    <source>
        <dbReference type="ARBA" id="ARBA00022692"/>
    </source>
</evidence>
<keyword evidence="5 8" id="KW-0472">Membrane</keyword>
<keyword evidence="12" id="KW-1185">Reference proteome</keyword>
<dbReference type="RefSeq" id="WP_308952402.1">
    <property type="nucleotide sequence ID" value="NZ_JARXHW010000074.1"/>
</dbReference>
<keyword evidence="4 8" id="KW-1133">Transmembrane helix</keyword>
<keyword evidence="7" id="KW-0175">Coiled coil</keyword>
<feature type="chain" id="PRO_5045999480" evidence="9">
    <location>
        <begin position="21"/>
        <end position="456"/>
    </location>
</feature>
<keyword evidence="6" id="KW-0653">Protein transport</keyword>
<feature type="domain" description="MotA/TolQ/ExbB proton channel" evidence="10">
    <location>
        <begin position="329"/>
        <end position="436"/>
    </location>
</feature>
<sequence length="456" mass="49332">MKNPWFTLCLCLASANLLPAAGTESLDSLLQQVRAGHSEAATERSEREARFLNARDGQETLLQDARDELIAAKERGDALKASYVDNERRLAELDVQLKEEMGEMGEVFGTVRQVARETAGLLESSPVSAQLPGRADTMQAIASQASLPNTQQLKSLWETMLEETIRAGSVERFKTPVIDPQGNESSAEVVRIGLFGLISDGKFYKYNSEFQKVVALPAQPKAYLRKTVEDFEATRSGFGVVALDPTAAAGGSLLELEAIRPSMTERLQGGGIVGYVIIGIGVIALLIGLERFIVLSLTARQVRQQINSPGEPGDNCIGRIIQTYHAYDSGEDRTETLEHKMDEAILKEIPRLERFLPLLKILAAIAPLLGLLGTVTGMIATFQAITLFGTGDPKLMAGGISQALVTTMLGLIVAIPILLLHNMLAGMSNRLTGQIEEQSVGLIAEYSAKKNSKVQA</sequence>
<comment type="caution">
    <text evidence="11">The sequence shown here is derived from an EMBL/GenBank/DDBJ whole genome shotgun (WGS) entry which is preliminary data.</text>
</comment>
<comment type="similarity">
    <text evidence="6">Belongs to the exbB/tolQ family.</text>
</comment>
<dbReference type="InterPro" id="IPR002898">
    <property type="entry name" value="MotA_ExbB_proton_chnl"/>
</dbReference>
<dbReference type="InterPro" id="IPR017270">
    <property type="entry name" value="MotA/TolQ/ExbB-rel"/>
</dbReference>
<gene>
    <name evidence="11" type="ORF">QEH52_18310</name>
</gene>
<evidence type="ECO:0000256" key="9">
    <source>
        <dbReference type="SAM" id="SignalP"/>
    </source>
</evidence>
<feature type="transmembrane region" description="Helical" evidence="8">
    <location>
        <begin position="400"/>
        <end position="420"/>
    </location>
</feature>
<dbReference type="PANTHER" id="PTHR30625:SF11">
    <property type="entry name" value="MOTA_TOLQ_EXBB PROTON CHANNEL DOMAIN-CONTAINING PROTEIN"/>
    <property type="match status" value="1"/>
</dbReference>
<proteinExistence type="inferred from homology"/>
<dbReference type="PANTHER" id="PTHR30625">
    <property type="entry name" value="PROTEIN TOLQ"/>
    <property type="match status" value="1"/>
</dbReference>
<dbReference type="InterPro" id="IPR050790">
    <property type="entry name" value="ExbB/TolQ_transport"/>
</dbReference>
<keyword evidence="6" id="KW-0813">Transport</keyword>
<evidence type="ECO:0000313" key="12">
    <source>
        <dbReference type="Proteomes" id="UP001225316"/>
    </source>
</evidence>
<evidence type="ECO:0000256" key="6">
    <source>
        <dbReference type="RuleBase" id="RU004057"/>
    </source>
</evidence>
<dbReference type="Proteomes" id="UP001225316">
    <property type="component" value="Unassembled WGS sequence"/>
</dbReference>
<evidence type="ECO:0000256" key="1">
    <source>
        <dbReference type="ARBA" id="ARBA00004651"/>
    </source>
</evidence>
<feature type="coiled-coil region" evidence="7">
    <location>
        <begin position="55"/>
        <end position="82"/>
    </location>
</feature>
<evidence type="ECO:0000256" key="2">
    <source>
        <dbReference type="ARBA" id="ARBA00022475"/>
    </source>
</evidence>
<name>A0ABU1AZD0_9BACT</name>